<sequence length="275" mass="27841">MKKIFTILGVVVAGISANAQIVINEVYGGGGNSGAPYKNDFIELKNIGSTTVTLTGAYIQYASATGTFNGGTSTHSLPDITLAPGKTYLIAEAGGANGVDLPTADATGTINMSGTAGKVALTSSATSITSATGSTVIDFVGFGATANLYEGTGPAPAPSNTTSISRSSGDTNNNATDFVTGAPTPQNSSSGTLAVTDLSTVKGGNFVKNTFVKNDEITFGSAAKDVKVYDMLGQIVKTASVKENESVSVAELQKGNYIVTGTVNNKPVSQKILKD</sequence>
<keyword evidence="6" id="KW-1185">Reference proteome</keyword>
<dbReference type="EMBL" id="JACSGT010000001">
    <property type="protein sequence ID" value="MCF2217787.1"/>
    <property type="molecule type" value="Genomic_DNA"/>
</dbReference>
<proteinExistence type="predicted"/>
<dbReference type="RefSeq" id="WP_235129667.1">
    <property type="nucleotide sequence ID" value="NZ_JACSGT010000001.1"/>
</dbReference>
<evidence type="ECO:0000256" key="2">
    <source>
        <dbReference type="SAM" id="MobiDB-lite"/>
    </source>
</evidence>
<dbReference type="InterPro" id="IPR001322">
    <property type="entry name" value="Lamin_tail_dom"/>
</dbReference>
<dbReference type="Pfam" id="PF00932">
    <property type="entry name" value="LTD"/>
    <property type="match status" value="1"/>
</dbReference>
<feature type="region of interest" description="Disordered" evidence="2">
    <location>
        <begin position="153"/>
        <end position="175"/>
    </location>
</feature>
<evidence type="ECO:0000259" key="4">
    <source>
        <dbReference type="PROSITE" id="PS51841"/>
    </source>
</evidence>
<reference evidence="5" key="1">
    <citation type="submission" date="2021-08" db="EMBL/GenBank/DDBJ databases">
        <title>Complete genome sequence of Chryseobacterium sp strain PS-8.</title>
        <authorList>
            <person name="Das S.K."/>
        </authorList>
    </citation>
    <scope>NUCLEOTIDE SEQUENCE</scope>
    <source>
        <strain evidence="5">PS-8</strain>
    </source>
</reference>
<protein>
    <submittedName>
        <fullName evidence="5">Lamin tail domain-containing protein</fullName>
    </submittedName>
</protein>
<dbReference type="Proteomes" id="UP001430374">
    <property type="component" value="Unassembled WGS sequence"/>
</dbReference>
<feature type="signal peptide" evidence="3">
    <location>
        <begin position="1"/>
        <end position="19"/>
    </location>
</feature>
<evidence type="ECO:0000313" key="5">
    <source>
        <dbReference type="EMBL" id="MCF2217787.1"/>
    </source>
</evidence>
<evidence type="ECO:0000313" key="6">
    <source>
        <dbReference type="Proteomes" id="UP001430374"/>
    </source>
</evidence>
<feature type="compositionally biased region" description="Polar residues" evidence="2">
    <location>
        <begin position="158"/>
        <end position="175"/>
    </location>
</feature>
<dbReference type="InterPro" id="IPR036415">
    <property type="entry name" value="Lamin_tail_dom_sf"/>
</dbReference>
<organism evidence="5 6">
    <name type="scientific">Chryseobacterium indicum</name>
    <dbReference type="NCBI Taxonomy" id="2766954"/>
    <lineage>
        <taxon>Bacteria</taxon>
        <taxon>Pseudomonadati</taxon>
        <taxon>Bacteroidota</taxon>
        <taxon>Flavobacteriia</taxon>
        <taxon>Flavobacteriales</taxon>
        <taxon>Weeksellaceae</taxon>
        <taxon>Chryseobacterium group</taxon>
        <taxon>Chryseobacterium</taxon>
    </lineage>
</organism>
<comment type="caution">
    <text evidence="5">The sequence shown here is derived from an EMBL/GenBank/DDBJ whole genome shotgun (WGS) entry which is preliminary data.</text>
</comment>
<evidence type="ECO:0000256" key="1">
    <source>
        <dbReference type="ARBA" id="ARBA00022729"/>
    </source>
</evidence>
<keyword evidence="1 3" id="KW-0732">Signal</keyword>
<name>A0ABS9BZQ6_9FLAO</name>
<dbReference type="SUPFAM" id="SSF74853">
    <property type="entry name" value="Lamin A/C globular tail domain"/>
    <property type="match status" value="1"/>
</dbReference>
<accession>A0ABS9BZQ6</accession>
<feature type="chain" id="PRO_5045445305" evidence="3">
    <location>
        <begin position="20"/>
        <end position="275"/>
    </location>
</feature>
<dbReference type="InterPro" id="IPR026444">
    <property type="entry name" value="Secre_tail"/>
</dbReference>
<dbReference type="PROSITE" id="PS51841">
    <property type="entry name" value="LTD"/>
    <property type="match status" value="1"/>
</dbReference>
<gene>
    <name evidence="5" type="ORF">H9Q08_00530</name>
</gene>
<evidence type="ECO:0000256" key="3">
    <source>
        <dbReference type="SAM" id="SignalP"/>
    </source>
</evidence>
<dbReference type="NCBIfam" id="TIGR04183">
    <property type="entry name" value="Por_Secre_tail"/>
    <property type="match status" value="1"/>
</dbReference>
<feature type="domain" description="LTD" evidence="4">
    <location>
        <begin position="9"/>
        <end position="144"/>
    </location>
</feature>
<dbReference type="Pfam" id="PF18962">
    <property type="entry name" value="Por_Secre_tail"/>
    <property type="match status" value="1"/>
</dbReference>